<protein>
    <recommendedName>
        <fullName evidence="5">Omega-amidase YafV</fullName>
        <ecNumber evidence="3">3.5.1.3</ecNumber>
    </recommendedName>
</protein>
<evidence type="ECO:0000256" key="4">
    <source>
        <dbReference type="ARBA" id="ARBA00052904"/>
    </source>
</evidence>
<evidence type="ECO:0000313" key="8">
    <source>
        <dbReference type="Proteomes" id="UP001348817"/>
    </source>
</evidence>
<dbReference type="InterPro" id="IPR003010">
    <property type="entry name" value="C-N_Hydrolase"/>
</dbReference>
<dbReference type="Gene3D" id="3.60.110.10">
    <property type="entry name" value="Carbon-nitrogen hydrolase"/>
    <property type="match status" value="1"/>
</dbReference>
<dbReference type="Pfam" id="PF00795">
    <property type="entry name" value="CN_hydrolase"/>
    <property type="match status" value="1"/>
</dbReference>
<dbReference type="FunFam" id="3.60.110.10:FF:000004">
    <property type="entry name" value="Carbon-nitrogen hydrolase"/>
    <property type="match status" value="1"/>
</dbReference>
<dbReference type="KEGG" id="fax:FUAX_24730"/>
<comment type="similarity">
    <text evidence="1">Belongs to the carbon-nitrogen hydrolase superfamily. NIT1/NIT2 family.</text>
</comment>
<evidence type="ECO:0000256" key="3">
    <source>
        <dbReference type="ARBA" id="ARBA00039118"/>
    </source>
</evidence>
<feature type="domain" description="CN hydrolase" evidence="6">
    <location>
        <begin position="4"/>
        <end position="239"/>
    </location>
</feature>
<dbReference type="PANTHER" id="PTHR47799:SF1">
    <property type="entry name" value="OMEGA-AMIDASE YAFV"/>
    <property type="match status" value="1"/>
</dbReference>
<sequence>METLTVKMVQADLVWENTEANLATLEENLEFDDSGKADIIVLPETFNTGFTTNLSLAEMKNGRTFRWMKLMASRHGAAVCGSLLFKEGGKIYNRFLWMNPDGSFLHYDKRHLFSIGGEREGMETGAERLTIEYKGWRIRPLVCYDLRFPVWARNIGEDRRPDYDLMICVASWPASRQEVWDTLLRARAIENQTYVVGVNRSGSDGDLMYPGASITYDFKGKAVSNLGSEDKIENVDLNLGELKTFREKFPVYLDADVFHLA</sequence>
<dbReference type="EC" id="3.5.1.3" evidence="3"/>
<dbReference type="InterPro" id="IPR036526">
    <property type="entry name" value="C-N_Hydrolase_sf"/>
</dbReference>
<name>A0AAU9CD23_9BACT</name>
<evidence type="ECO:0000313" key="7">
    <source>
        <dbReference type="EMBL" id="BDD10041.1"/>
    </source>
</evidence>
<evidence type="ECO:0000256" key="5">
    <source>
        <dbReference type="ARBA" id="ARBA00072139"/>
    </source>
</evidence>
<dbReference type="SUPFAM" id="SSF56317">
    <property type="entry name" value="Carbon-nitrogen hydrolase"/>
    <property type="match status" value="1"/>
</dbReference>
<gene>
    <name evidence="7" type="ORF">FUAX_24730</name>
</gene>
<dbReference type="GO" id="GO:0050152">
    <property type="term" value="F:omega-amidase activity"/>
    <property type="evidence" value="ECO:0007669"/>
    <property type="project" value="UniProtKB-EC"/>
</dbReference>
<proteinExistence type="inferred from homology"/>
<evidence type="ECO:0000256" key="2">
    <source>
        <dbReference type="ARBA" id="ARBA00022801"/>
    </source>
</evidence>
<dbReference type="AlphaFoldDB" id="A0AAU9CD23"/>
<dbReference type="Proteomes" id="UP001348817">
    <property type="component" value="Chromosome"/>
</dbReference>
<keyword evidence="8" id="KW-1185">Reference proteome</keyword>
<evidence type="ECO:0000256" key="1">
    <source>
        <dbReference type="ARBA" id="ARBA00010613"/>
    </source>
</evidence>
<keyword evidence="2" id="KW-0378">Hydrolase</keyword>
<evidence type="ECO:0000259" key="6">
    <source>
        <dbReference type="PROSITE" id="PS50263"/>
    </source>
</evidence>
<dbReference type="RefSeq" id="WP_338391620.1">
    <property type="nucleotide sequence ID" value="NZ_AP025314.1"/>
</dbReference>
<dbReference type="InterPro" id="IPR052737">
    <property type="entry name" value="Omega-amidase_YafV"/>
</dbReference>
<dbReference type="GO" id="GO:0106008">
    <property type="term" value="F:2-oxoglutaramate amidase activity"/>
    <property type="evidence" value="ECO:0007669"/>
    <property type="project" value="TreeGrafter"/>
</dbReference>
<dbReference type="PROSITE" id="PS50263">
    <property type="entry name" value="CN_HYDROLASE"/>
    <property type="match status" value="1"/>
</dbReference>
<comment type="catalytic activity">
    <reaction evidence="4">
        <text>a monoamide of a dicarboxylate + H2O = a dicarboxylate + NH4(+)</text>
        <dbReference type="Rhea" id="RHEA:11716"/>
        <dbReference type="ChEBI" id="CHEBI:15377"/>
        <dbReference type="ChEBI" id="CHEBI:28938"/>
        <dbReference type="ChEBI" id="CHEBI:28965"/>
        <dbReference type="ChEBI" id="CHEBI:77450"/>
        <dbReference type="EC" id="3.5.1.3"/>
    </reaction>
</comment>
<dbReference type="PANTHER" id="PTHR47799">
    <property type="entry name" value="OMEGA-AMIDASE YAFV"/>
    <property type="match status" value="1"/>
</dbReference>
<reference evidence="7 8" key="1">
    <citation type="submission" date="2021-12" db="EMBL/GenBank/DDBJ databases">
        <title>Genome sequencing of bacteria with rrn-lacking chromosome and rrn-plasmid.</title>
        <authorList>
            <person name="Anda M."/>
            <person name="Iwasaki W."/>
        </authorList>
    </citation>
    <scope>NUCLEOTIDE SEQUENCE [LARGE SCALE GENOMIC DNA]</scope>
    <source>
        <strain evidence="7 8">DSM 100852</strain>
    </source>
</reference>
<accession>A0AAU9CD23</accession>
<organism evidence="7 8">
    <name type="scientific">Fulvitalea axinellae</name>
    <dbReference type="NCBI Taxonomy" id="1182444"/>
    <lineage>
        <taxon>Bacteria</taxon>
        <taxon>Pseudomonadati</taxon>
        <taxon>Bacteroidota</taxon>
        <taxon>Cytophagia</taxon>
        <taxon>Cytophagales</taxon>
        <taxon>Persicobacteraceae</taxon>
        <taxon>Fulvitalea</taxon>
    </lineage>
</organism>
<dbReference type="EMBL" id="AP025314">
    <property type="protein sequence ID" value="BDD10041.1"/>
    <property type="molecule type" value="Genomic_DNA"/>
</dbReference>